<evidence type="ECO:0000256" key="1">
    <source>
        <dbReference type="ARBA" id="ARBA00004202"/>
    </source>
</evidence>
<evidence type="ECO:0000256" key="6">
    <source>
        <dbReference type="ARBA" id="ARBA00023136"/>
    </source>
</evidence>
<dbReference type="KEGG" id="lji:ELX58_02125"/>
<dbReference type="PANTHER" id="PTHR37316:SF3">
    <property type="entry name" value="TEICHOIC ACID GLYCEROL-PHOSPHATE TRANSFERASE"/>
    <property type="match status" value="1"/>
</dbReference>
<keyword evidence="8" id="KW-1185">Reference proteome</keyword>
<dbReference type="SUPFAM" id="SSF53756">
    <property type="entry name" value="UDP-Glycosyltransferase/glycogen phosphorylase"/>
    <property type="match status" value="1"/>
</dbReference>
<dbReference type="InterPro" id="IPR007554">
    <property type="entry name" value="Glycerophosphate_synth"/>
</dbReference>
<evidence type="ECO:0000313" key="7">
    <source>
        <dbReference type="EMBL" id="QBP18998.1"/>
    </source>
</evidence>
<dbReference type="Pfam" id="PF04464">
    <property type="entry name" value="Glyphos_transf"/>
    <property type="match status" value="1"/>
</dbReference>
<accession>A0A4P6ZMN5</accession>
<organism evidence="7 8">
    <name type="scientific">Acetilactobacillus jinshanensis</name>
    <dbReference type="NCBI Taxonomy" id="1720083"/>
    <lineage>
        <taxon>Bacteria</taxon>
        <taxon>Bacillati</taxon>
        <taxon>Bacillota</taxon>
        <taxon>Bacilli</taxon>
        <taxon>Lactobacillales</taxon>
        <taxon>Lactobacillaceae</taxon>
        <taxon>Acetilactobacillus</taxon>
    </lineage>
</organism>
<evidence type="ECO:0000256" key="2">
    <source>
        <dbReference type="ARBA" id="ARBA00010488"/>
    </source>
</evidence>
<keyword evidence="5" id="KW-0777">Teichoic acid biosynthesis</keyword>
<dbReference type="PANTHER" id="PTHR37316">
    <property type="entry name" value="TEICHOIC ACID GLYCEROL-PHOSPHATE PRIMASE"/>
    <property type="match status" value="1"/>
</dbReference>
<reference evidence="8" key="1">
    <citation type="submission" date="2018-12" db="EMBL/GenBank/DDBJ databases">
        <title>A new species of lactobacillus.</title>
        <authorList>
            <person name="Jian Y."/>
            <person name="Xin L."/>
            <person name="Hong Z.J."/>
            <person name="Ming L.Z."/>
            <person name="Hong X.Z."/>
        </authorList>
    </citation>
    <scope>NUCLEOTIDE SEQUENCE [LARGE SCALE GENOMIC DNA]</scope>
    <source>
        <strain evidence="8">HSLZ-75</strain>
    </source>
</reference>
<dbReference type="AlphaFoldDB" id="A0A4P6ZMN5"/>
<evidence type="ECO:0000256" key="5">
    <source>
        <dbReference type="ARBA" id="ARBA00022944"/>
    </source>
</evidence>
<dbReference type="OrthoDB" id="9811865at2"/>
<sequence length="579" mass="68493">MKPTLMMAGKVIPASMIKTTGAQFDPYNHLYPNVNFMILILLQTDRILKLSDYHYVLVGHNDPINDPSLCQINSSHRWSEWLNACLTSIQILNHSNNYQLKRAFSQFTIIYLHRYFYKAIAMDLHSVGSIHHDFKLLQHYLTELDDAAYEPINPLSKHILTNIENGHFNLARRKMSLLVASRDVRSFIKDDNQTAIYESYRLLLRHLPVNPKVIIYESFIGRSYADNPKYIYLYIQKHYPNQFIHVWIADDENYDKIKRELKTEPNTIVVRKFGFEYMYYLATSKYQIFNMRQPRWFIKRPGTTFIETWHGTPLKHLVFDEDNIANAPLYKKGFYYQTKQWDHLLTDNEFSYNVFSHAFMYPKNKMLKTGYPRNDILSNPHRDRIAREVKLKLGIPLDKKVILYAPTWRDDQYLGAGKYNFQLKLNIGKMKRVLGDRYVLVLRTHYFVTNHLNLANYGNFVFNESGYDDISELYLIADLLITDYSSVFFDYANLKRPILYFAYDYDRYAGVLRGFYLNMQKDLPGPILKTSDQVLSAILHIGQVKAKYHDRYQKFNKRFNSWDDGHAAKRVVDVILNHK</sequence>
<dbReference type="GO" id="GO:0047355">
    <property type="term" value="F:CDP-glycerol glycerophosphotransferase activity"/>
    <property type="evidence" value="ECO:0007669"/>
    <property type="project" value="InterPro"/>
</dbReference>
<keyword evidence="6" id="KW-0472">Membrane</keyword>
<dbReference type="Proteomes" id="UP000294321">
    <property type="component" value="Chromosome"/>
</dbReference>
<dbReference type="EMBL" id="CP034726">
    <property type="protein sequence ID" value="QBP18998.1"/>
    <property type="molecule type" value="Genomic_DNA"/>
</dbReference>
<evidence type="ECO:0000313" key="8">
    <source>
        <dbReference type="Proteomes" id="UP000294321"/>
    </source>
</evidence>
<dbReference type="Gene3D" id="3.40.50.12580">
    <property type="match status" value="1"/>
</dbReference>
<keyword evidence="3" id="KW-1003">Cell membrane</keyword>
<evidence type="ECO:0000256" key="3">
    <source>
        <dbReference type="ARBA" id="ARBA00022475"/>
    </source>
</evidence>
<dbReference type="GO" id="GO:0005886">
    <property type="term" value="C:plasma membrane"/>
    <property type="evidence" value="ECO:0007669"/>
    <property type="project" value="UniProtKB-SubCell"/>
</dbReference>
<dbReference type="InterPro" id="IPR051612">
    <property type="entry name" value="Teichoic_Acid_Biosynth"/>
</dbReference>
<protein>
    <submittedName>
        <fullName evidence="7">CDP-glycerol glycerophosphotransferase family protein</fullName>
    </submittedName>
</protein>
<gene>
    <name evidence="7" type="ORF">ELX58_02125</name>
</gene>
<comment type="similarity">
    <text evidence="2">Belongs to the CDP-glycerol glycerophosphotransferase family.</text>
</comment>
<keyword evidence="4 7" id="KW-0808">Transferase</keyword>
<dbReference type="Gene3D" id="3.40.50.11820">
    <property type="match status" value="1"/>
</dbReference>
<dbReference type="InterPro" id="IPR043149">
    <property type="entry name" value="TagF_N"/>
</dbReference>
<proteinExistence type="inferred from homology"/>
<comment type="subcellular location">
    <subcellularLocation>
        <location evidence="1">Cell membrane</location>
        <topology evidence="1">Peripheral membrane protein</topology>
    </subcellularLocation>
</comment>
<evidence type="ECO:0000256" key="4">
    <source>
        <dbReference type="ARBA" id="ARBA00022679"/>
    </source>
</evidence>
<dbReference type="GO" id="GO:0019350">
    <property type="term" value="P:teichoic acid biosynthetic process"/>
    <property type="evidence" value="ECO:0007669"/>
    <property type="project" value="UniProtKB-KW"/>
</dbReference>
<dbReference type="InterPro" id="IPR043148">
    <property type="entry name" value="TagF_C"/>
</dbReference>
<name>A0A4P6ZMN5_9LACO</name>